<sequence length="601" mass="64908">MATQYEPEVRDALREARKLLSSATSPDASQDSGAAERVLECAFRLLESVYTTIDSGKSMTLSSSDSTVVKAILELVVRWGIYPHLSPGVGIPLEKRFGEKSAASAAAALKEHVSGEGSGSSVERIGVRKPDAKPSDSAPTSLLQSAELLAGLVLDSPLKQSSEPSDVVSASASNIDLQPSVSQSNNSGEKGGESLDEIIFPAAAPAALNQLVIFHHLPDLCAAFIQLAVSGKEEWKKLATERMQEMVRALPVAHMVEALLTLLGQSKPDPPTWLKERAGRMLSKLLLREGGVAASMERLVGGIQEGNVQAYEHIAVHLAKVPKYITTTPAYYEAICPQLPPLFLAPLPGQEGGLKEGTSAARLVVNMHHTAIIMACKLASRDIKLCGEYLFTPSLRPLVRWGMQTQAGRKCELDTKSEVAENRHSDTEGTSANEGHSESEEDTELSIINALFTVHIFLTAGHDGADCVREFLVPHIEPISEALLALKILLEPKPKQIKKGQSRSTAQVLGSAERASSNERQTTTPAFEKGFLENRSLGYATAERPSSIIDRLRAVLSDIVDLLYEDKPVPESVSISSVMNAAKTEWPRHDGDIWVTLNPDR</sequence>
<dbReference type="PANTHER" id="PTHR20959:SF1">
    <property type="entry name" value="TRANSPORT AND GOLGI ORGANIZATION PROTEIN 6 HOMOLOG"/>
    <property type="match status" value="1"/>
</dbReference>
<feature type="region of interest" description="Disordered" evidence="1">
    <location>
        <begin position="497"/>
        <end position="527"/>
    </location>
</feature>
<proteinExistence type="predicted"/>
<feature type="compositionally biased region" description="Basic and acidic residues" evidence="1">
    <location>
        <begin position="125"/>
        <end position="134"/>
    </location>
</feature>
<feature type="region of interest" description="Disordered" evidence="1">
    <location>
        <begin position="412"/>
        <end position="440"/>
    </location>
</feature>
<dbReference type="InterPro" id="IPR057407">
    <property type="entry name" value="HEAT_TANGO6"/>
</dbReference>
<gene>
    <name evidence="3" type="ORF">KC19_8G011700</name>
</gene>
<dbReference type="InterPro" id="IPR039600">
    <property type="entry name" value="TANGO6/Rtp1"/>
</dbReference>
<name>A0A8T0GXP6_CERPU</name>
<dbReference type="Pfam" id="PF23565">
    <property type="entry name" value="ARM_TANGO6"/>
    <property type="match status" value="1"/>
</dbReference>
<comment type="caution">
    <text evidence="3">The sequence shown here is derived from an EMBL/GenBank/DDBJ whole genome shotgun (WGS) entry which is preliminary data.</text>
</comment>
<evidence type="ECO:0000256" key="1">
    <source>
        <dbReference type="SAM" id="MobiDB-lite"/>
    </source>
</evidence>
<feature type="region of interest" description="Disordered" evidence="1">
    <location>
        <begin position="108"/>
        <end position="140"/>
    </location>
</feature>
<feature type="region of interest" description="Disordered" evidence="1">
    <location>
        <begin position="163"/>
        <end position="192"/>
    </location>
</feature>
<feature type="domain" description="TANGO6 HEAT repeat" evidence="2">
    <location>
        <begin position="286"/>
        <end position="408"/>
    </location>
</feature>
<protein>
    <recommendedName>
        <fullName evidence="2">TANGO6 HEAT repeat domain-containing protein</fullName>
    </recommendedName>
</protein>
<dbReference type="GO" id="GO:0009306">
    <property type="term" value="P:protein secretion"/>
    <property type="evidence" value="ECO:0007669"/>
    <property type="project" value="TreeGrafter"/>
</dbReference>
<evidence type="ECO:0000259" key="2">
    <source>
        <dbReference type="Pfam" id="PF23565"/>
    </source>
</evidence>
<feature type="compositionally biased region" description="Basic and acidic residues" evidence="1">
    <location>
        <begin position="412"/>
        <end position="427"/>
    </location>
</feature>
<dbReference type="EMBL" id="CM026429">
    <property type="protein sequence ID" value="KAG0563205.1"/>
    <property type="molecule type" value="Genomic_DNA"/>
</dbReference>
<accession>A0A8T0GXP6</accession>
<feature type="compositionally biased region" description="Polar residues" evidence="1">
    <location>
        <begin position="163"/>
        <end position="188"/>
    </location>
</feature>
<dbReference type="PANTHER" id="PTHR20959">
    <property type="entry name" value="TRANSPORT AND GOLGI ORGANIZATION PROTEIN 6 FAMILY MEMBER"/>
    <property type="match status" value="1"/>
</dbReference>
<reference evidence="3" key="1">
    <citation type="submission" date="2020-06" db="EMBL/GenBank/DDBJ databases">
        <title>WGS assembly of Ceratodon purpureus strain R40.</title>
        <authorList>
            <person name="Carey S.B."/>
            <person name="Jenkins J."/>
            <person name="Shu S."/>
            <person name="Lovell J.T."/>
            <person name="Sreedasyam A."/>
            <person name="Maumus F."/>
            <person name="Tiley G.P."/>
            <person name="Fernandez-Pozo N."/>
            <person name="Barry K."/>
            <person name="Chen C."/>
            <person name="Wang M."/>
            <person name="Lipzen A."/>
            <person name="Daum C."/>
            <person name="Saski C.A."/>
            <person name="Payton A.C."/>
            <person name="Mcbreen J.C."/>
            <person name="Conrad R.E."/>
            <person name="Kollar L.M."/>
            <person name="Olsson S."/>
            <person name="Huttunen S."/>
            <person name="Landis J.B."/>
            <person name="Wickett N.J."/>
            <person name="Johnson M.G."/>
            <person name="Rensing S.A."/>
            <person name="Grimwood J."/>
            <person name="Schmutz J."/>
            <person name="Mcdaniel S.F."/>
        </authorList>
    </citation>
    <scope>NUCLEOTIDE SEQUENCE</scope>
    <source>
        <strain evidence="3">R40</strain>
    </source>
</reference>
<organism evidence="3 4">
    <name type="scientific">Ceratodon purpureus</name>
    <name type="common">Fire moss</name>
    <name type="synonym">Dicranum purpureum</name>
    <dbReference type="NCBI Taxonomy" id="3225"/>
    <lineage>
        <taxon>Eukaryota</taxon>
        <taxon>Viridiplantae</taxon>
        <taxon>Streptophyta</taxon>
        <taxon>Embryophyta</taxon>
        <taxon>Bryophyta</taxon>
        <taxon>Bryophytina</taxon>
        <taxon>Bryopsida</taxon>
        <taxon>Dicranidae</taxon>
        <taxon>Pseudoditrichales</taxon>
        <taxon>Ditrichaceae</taxon>
        <taxon>Ceratodon</taxon>
    </lineage>
</organism>
<dbReference type="OrthoDB" id="1924772at2759"/>
<dbReference type="Proteomes" id="UP000822688">
    <property type="component" value="Chromosome 8"/>
</dbReference>
<dbReference type="AlphaFoldDB" id="A0A8T0GXP6"/>
<evidence type="ECO:0000313" key="4">
    <source>
        <dbReference type="Proteomes" id="UP000822688"/>
    </source>
</evidence>
<feature type="compositionally biased region" description="Polar residues" evidence="1">
    <location>
        <begin position="502"/>
        <end position="525"/>
    </location>
</feature>
<evidence type="ECO:0000313" key="3">
    <source>
        <dbReference type="EMBL" id="KAG0563205.1"/>
    </source>
</evidence>
<keyword evidence="4" id="KW-1185">Reference proteome</keyword>